<dbReference type="AlphaFoldDB" id="A0A1R1PGK9"/>
<dbReference type="EMBL" id="LSSK01001305">
    <property type="protein sequence ID" value="OMH80110.1"/>
    <property type="molecule type" value="Genomic_DNA"/>
</dbReference>
<proteinExistence type="predicted"/>
<comment type="caution">
    <text evidence="2">The sequence shown here is derived from an EMBL/GenBank/DDBJ whole genome shotgun (WGS) entry which is preliminary data.</text>
</comment>
<dbReference type="Proteomes" id="UP000188320">
    <property type="component" value="Unassembled WGS sequence"/>
</dbReference>
<accession>A0A1R1PGK9</accession>
<keyword evidence="1" id="KW-0812">Transmembrane</keyword>
<keyword evidence="1" id="KW-0472">Membrane</keyword>
<feature type="transmembrane region" description="Helical" evidence="1">
    <location>
        <begin position="127"/>
        <end position="160"/>
    </location>
</feature>
<gene>
    <name evidence="2" type="ORF">AX774_g6458</name>
</gene>
<evidence type="ECO:0000313" key="3">
    <source>
        <dbReference type="Proteomes" id="UP000188320"/>
    </source>
</evidence>
<name>A0A1R1PGK9_ZANCU</name>
<keyword evidence="1" id="KW-1133">Transmembrane helix</keyword>
<sequence length="170" mass="17594">MYIYATLHSLEAVVPILAPLSSLCISLSRSSLSFLNTTTTFSASPSTSLFTTSTISLSVAPPLSSSLLSISLTLLSTLALSHRPSLASSPVSSILPSCPLSHPVSLSSGTSPCLPTTVSLSHPSDPLLFTLFLGISSTSALIGIHVGSILSLFTFSLSIFSTFCLKKSSL</sequence>
<evidence type="ECO:0000256" key="1">
    <source>
        <dbReference type="SAM" id="Phobius"/>
    </source>
</evidence>
<keyword evidence="3" id="KW-1185">Reference proteome</keyword>
<protein>
    <submittedName>
        <fullName evidence="2">Uncharacterized protein</fullName>
    </submittedName>
</protein>
<organism evidence="2 3">
    <name type="scientific">Zancudomyces culisetae</name>
    <name type="common">Gut fungus</name>
    <name type="synonym">Smittium culisetae</name>
    <dbReference type="NCBI Taxonomy" id="1213189"/>
    <lineage>
        <taxon>Eukaryota</taxon>
        <taxon>Fungi</taxon>
        <taxon>Fungi incertae sedis</taxon>
        <taxon>Zoopagomycota</taxon>
        <taxon>Kickxellomycotina</taxon>
        <taxon>Harpellomycetes</taxon>
        <taxon>Harpellales</taxon>
        <taxon>Legeriomycetaceae</taxon>
        <taxon>Zancudomyces</taxon>
    </lineage>
</organism>
<reference evidence="3" key="1">
    <citation type="submission" date="2017-01" db="EMBL/GenBank/DDBJ databases">
        <authorList>
            <person name="Wang Y."/>
            <person name="White M."/>
            <person name="Kvist S."/>
            <person name="Moncalvo J.-M."/>
        </authorList>
    </citation>
    <scope>NUCLEOTIDE SEQUENCE [LARGE SCALE GENOMIC DNA]</scope>
    <source>
        <strain evidence="3">COL-18-3</strain>
    </source>
</reference>
<evidence type="ECO:0000313" key="2">
    <source>
        <dbReference type="EMBL" id="OMH80110.1"/>
    </source>
</evidence>